<comment type="catalytic activity">
    <reaction evidence="9">
        <text>3 propionate 3-nitronate + 3 O2 + H2O = 3 3-oxopropanoate + 2 nitrate + nitrite + H2O2 + 3 H(+)</text>
        <dbReference type="Rhea" id="RHEA:57332"/>
        <dbReference type="ChEBI" id="CHEBI:15377"/>
        <dbReference type="ChEBI" id="CHEBI:15378"/>
        <dbReference type="ChEBI" id="CHEBI:15379"/>
        <dbReference type="ChEBI" id="CHEBI:16240"/>
        <dbReference type="ChEBI" id="CHEBI:16301"/>
        <dbReference type="ChEBI" id="CHEBI:17632"/>
        <dbReference type="ChEBI" id="CHEBI:33190"/>
        <dbReference type="ChEBI" id="CHEBI:136067"/>
    </reaction>
</comment>
<evidence type="ECO:0000256" key="5">
    <source>
        <dbReference type="ARBA" id="ARBA00022643"/>
    </source>
</evidence>
<evidence type="ECO:0000313" key="10">
    <source>
        <dbReference type="EMBL" id="KGF19127.1"/>
    </source>
</evidence>
<dbReference type="PANTHER" id="PTHR42747">
    <property type="entry name" value="NITRONATE MONOOXYGENASE-RELATED"/>
    <property type="match status" value="1"/>
</dbReference>
<organism evidence="10 11">
    <name type="scientific">Corynebacterium freneyi DNF00450</name>
    <dbReference type="NCBI Taxonomy" id="1287475"/>
    <lineage>
        <taxon>Bacteria</taxon>
        <taxon>Bacillati</taxon>
        <taxon>Actinomycetota</taxon>
        <taxon>Actinomycetes</taxon>
        <taxon>Mycobacteriales</taxon>
        <taxon>Corynebacteriaceae</taxon>
        <taxon>Corynebacterium</taxon>
    </lineage>
</organism>
<name>A0A095ZKH4_9CORY</name>
<evidence type="ECO:0000256" key="8">
    <source>
        <dbReference type="ARBA" id="ARBA00031155"/>
    </source>
</evidence>
<reference evidence="10 11" key="1">
    <citation type="submission" date="2014-07" db="EMBL/GenBank/DDBJ databases">
        <authorList>
            <person name="McCorrison J."/>
            <person name="Sanka R."/>
            <person name="Torralba M."/>
            <person name="Gillis M."/>
            <person name="Haft D.H."/>
            <person name="Methe B."/>
            <person name="Sutton G."/>
            <person name="Nelson K.E."/>
        </authorList>
    </citation>
    <scope>NUCLEOTIDE SEQUENCE [LARGE SCALE GENOMIC DNA]</scope>
    <source>
        <strain evidence="10 11">DNF00450</strain>
    </source>
</reference>
<dbReference type="CDD" id="cd04730">
    <property type="entry name" value="NPD_like"/>
    <property type="match status" value="1"/>
</dbReference>
<dbReference type="RefSeq" id="WP_035119626.1">
    <property type="nucleotide sequence ID" value="NZ_JRNE01000006.1"/>
</dbReference>
<keyword evidence="7" id="KW-0503">Monooxygenase</keyword>
<keyword evidence="3" id="KW-0216">Detoxification</keyword>
<evidence type="ECO:0000256" key="1">
    <source>
        <dbReference type="ARBA" id="ARBA00001917"/>
    </source>
</evidence>
<keyword evidence="6" id="KW-0560">Oxidoreductase</keyword>
<evidence type="ECO:0000313" key="11">
    <source>
        <dbReference type="Proteomes" id="UP000029548"/>
    </source>
</evidence>
<comment type="similarity">
    <text evidence="2">Belongs to the nitronate monooxygenase family. NMO class I subfamily.</text>
</comment>
<dbReference type="AlphaFoldDB" id="A0A095ZKH4"/>
<dbReference type="GO" id="GO:0016627">
    <property type="term" value="F:oxidoreductase activity, acting on the CH-CH group of donors"/>
    <property type="evidence" value="ECO:0007669"/>
    <property type="project" value="InterPro"/>
</dbReference>
<dbReference type="Pfam" id="PF03060">
    <property type="entry name" value="NMO"/>
    <property type="match status" value="2"/>
</dbReference>
<comment type="caution">
    <text evidence="10">The sequence shown here is derived from an EMBL/GenBank/DDBJ whole genome shotgun (WGS) entry which is preliminary data.</text>
</comment>
<dbReference type="PANTHER" id="PTHR42747:SF3">
    <property type="entry name" value="NITRONATE MONOOXYGENASE-RELATED"/>
    <property type="match status" value="1"/>
</dbReference>
<dbReference type="InterPro" id="IPR001295">
    <property type="entry name" value="Dihydroorotate_DH_CS"/>
</dbReference>
<keyword evidence="5" id="KW-0288">FMN</keyword>
<dbReference type="EMBL" id="JRNE01000006">
    <property type="protein sequence ID" value="KGF19127.1"/>
    <property type="molecule type" value="Genomic_DNA"/>
</dbReference>
<dbReference type="InterPro" id="IPR004136">
    <property type="entry name" value="NMO"/>
</dbReference>
<evidence type="ECO:0000256" key="6">
    <source>
        <dbReference type="ARBA" id="ARBA00023002"/>
    </source>
</evidence>
<proteinExistence type="inferred from homology"/>
<evidence type="ECO:0000256" key="9">
    <source>
        <dbReference type="ARBA" id="ARBA00049401"/>
    </source>
</evidence>
<dbReference type="GO" id="GO:0006207">
    <property type="term" value="P:'de novo' pyrimidine nucleobase biosynthetic process"/>
    <property type="evidence" value="ECO:0007669"/>
    <property type="project" value="InterPro"/>
</dbReference>
<evidence type="ECO:0000256" key="4">
    <source>
        <dbReference type="ARBA" id="ARBA00022630"/>
    </source>
</evidence>
<protein>
    <recommendedName>
        <fullName evidence="8">Propionate 3-nitronate monooxygenase</fullName>
    </recommendedName>
</protein>
<sequence>MFSPRDLLLPLVGAPMAGGPSTPELVSAVARAGGLGMIAAGYLTAARLAEVIDATAALCDDPTSRRSADRPSGSCRSAHGRIGVNLFVPDPDASEGWRGYRDLLAEAFPGVDLPAEPRWSDDDWDAKLALLTGGSAAGACDAVSTVTFTFGLPEQAVVHALNEAGKSVGVTVTRPVDAQAALDVGADYLIVQGPGAGGHQSTFTVAEIPATADSDEAQSATAELVRSVRALTEEHAKRIADDAPTVPIIAAGGVGGRPDVRALLAAGADAVQVGTLLLTADEAGTRRPHREALLARDRDTVLTRCFSGRLARALVNDFTLRYTDVAPAAYPHVHYLTSPIRAAAADAGDAEGLNLWAGVGHRSCRAASAAEILEDLAP</sequence>
<dbReference type="GO" id="GO:0009636">
    <property type="term" value="P:response to toxic substance"/>
    <property type="evidence" value="ECO:0007669"/>
    <property type="project" value="UniProtKB-KW"/>
</dbReference>
<dbReference type="Gene3D" id="3.20.20.70">
    <property type="entry name" value="Aldolase class I"/>
    <property type="match status" value="1"/>
</dbReference>
<dbReference type="SUPFAM" id="SSF51412">
    <property type="entry name" value="Inosine monophosphate dehydrogenase (IMPDH)"/>
    <property type="match status" value="1"/>
</dbReference>
<dbReference type="Proteomes" id="UP000029548">
    <property type="component" value="Unassembled WGS sequence"/>
</dbReference>
<evidence type="ECO:0000256" key="3">
    <source>
        <dbReference type="ARBA" id="ARBA00022575"/>
    </source>
</evidence>
<evidence type="ECO:0000256" key="7">
    <source>
        <dbReference type="ARBA" id="ARBA00023033"/>
    </source>
</evidence>
<evidence type="ECO:0000256" key="2">
    <source>
        <dbReference type="ARBA" id="ARBA00009881"/>
    </source>
</evidence>
<comment type="cofactor">
    <cofactor evidence="1">
        <name>FMN</name>
        <dbReference type="ChEBI" id="CHEBI:58210"/>
    </cofactor>
</comment>
<dbReference type="PROSITE" id="PS00912">
    <property type="entry name" value="DHODEHASE_2"/>
    <property type="match status" value="1"/>
</dbReference>
<dbReference type="eggNOG" id="COG2070">
    <property type="taxonomic scope" value="Bacteria"/>
</dbReference>
<gene>
    <name evidence="10" type="ORF">HMPREF1650_00570</name>
</gene>
<keyword evidence="4" id="KW-0285">Flavoprotein</keyword>
<dbReference type="InterPro" id="IPR013785">
    <property type="entry name" value="Aldolase_TIM"/>
</dbReference>
<dbReference type="GO" id="GO:0018580">
    <property type="term" value="F:nitronate monooxygenase activity"/>
    <property type="evidence" value="ECO:0007669"/>
    <property type="project" value="InterPro"/>
</dbReference>
<accession>A0A095ZKH4</accession>